<dbReference type="InterPro" id="IPR010090">
    <property type="entry name" value="Phage_tape_meas"/>
</dbReference>
<feature type="transmembrane region" description="Helical" evidence="3">
    <location>
        <begin position="860"/>
        <end position="884"/>
    </location>
</feature>
<organism evidence="5 6">
    <name type="scientific">Chromobacterium sphagni</name>
    <dbReference type="NCBI Taxonomy" id="1903179"/>
    <lineage>
        <taxon>Bacteria</taxon>
        <taxon>Pseudomonadati</taxon>
        <taxon>Pseudomonadota</taxon>
        <taxon>Betaproteobacteria</taxon>
        <taxon>Neisseriales</taxon>
        <taxon>Chromobacteriaceae</taxon>
        <taxon>Chromobacterium</taxon>
    </lineage>
</organism>
<dbReference type="PANTHER" id="PTHR37813">
    <property type="entry name" value="FELS-2 PROPHAGE PROTEIN"/>
    <property type="match status" value="1"/>
</dbReference>
<feature type="transmembrane region" description="Helical" evidence="3">
    <location>
        <begin position="890"/>
        <end position="910"/>
    </location>
</feature>
<dbReference type="NCBIfam" id="TIGR01760">
    <property type="entry name" value="tape_meas_TP901"/>
    <property type="match status" value="1"/>
</dbReference>
<evidence type="ECO:0000313" key="6">
    <source>
        <dbReference type="Proteomes" id="UP000180280"/>
    </source>
</evidence>
<keyword evidence="6" id="KW-1185">Reference proteome</keyword>
<dbReference type="Proteomes" id="UP000180280">
    <property type="component" value="Unassembled WGS sequence"/>
</dbReference>
<feature type="transmembrane region" description="Helical" evidence="3">
    <location>
        <begin position="676"/>
        <end position="702"/>
    </location>
</feature>
<sequence>MSKLKLEVVLAAVDKLTRPLKQAMAGNKELARAVKQSRDQLKALDKTQEQIGSFASFKRKVLESTKALEDNQKQVNTLARQMKEAEAIGNPTIARHQEAKAALENMKALHKEASKQISAEKALLAVRNGEHAYTVNRIKALRIEAERDPSGTIAKQRNALIAEQHRRLENIHEIEKKIGSLQNQKRTSGLQIKQDMRGMDALKKAAEAAEKPIKELSKEFEEAIKTSKSLKTQHGKETEQLEQMRRGLMAAGIQSTGFASAQAKLKGQISQATAALEKQQAALERANQRQQRLIAAQERYTKTMATRDKVAGAGGKMLAGGAVIGATMAAPVMAFAQAEDSATQLKGAMMRAGGVVPPEFEQINRLAEKLGDRLPGTTSDFQDMMTMLQRQGMSAKAVLGGLGEATAYLGVQLKMTPEAAAEFTAKLQDATRTSEKDMMGLVDMIQRGFYAGVDSTNMLEAYKGLGAAMDMVKVKGLEGAKAFAPFVVMMDQAGMRGESAGNAIRKVIAASLNVDKIKKVQKALRKEKGIALDLDFTNDKGEFGGLDKMMARLSQLKKLDTVNRIAVLQDIFGTDKETSEVISKIIEKGKGGYDDVVQNLAEQASLQERVNLQLGTLKNLWDAASGTFTNAMVKFGEAIAPETKAAVEWIGQLSERLSGWAKANPELANTLMRVTAFTGIALLAVGGLALAIAALLGPLALAHLSLSTLGIRAGGLAARFGGLGGAAGKTGHAMKAGWATAAKAAKGAGQVIATAWSNSNPREPLKRLWEMTKGLKTTLPAAMRASISKSRELASNVSNKFKAGKLAVYKYTAALWRAVAAQLALARASAGSKLGAVTQYIKTRGVKGMAMDGLKGGGKLIGGGLAAAASGAVSAVMGIGQALIFVGRLAMANPIGLVIGLAALLIYKYWEPIKAWFSGFWEGLKEGLAPLGAIFDQVFAAIGPALEPLRPVWDWLVGAFKTAWEWVSKLLGPVDASKESLDKAAGAGKGFGKMLAGLIVIGAELAAKFVTVGLDIMSGIVSGIKKGIVWVKDAILGVGELLPEWLRKKLDIHSPSRVFATIGGYTMAGLEQGIDKGQAGPLAAVQSAAKKITAAGAGMVLATAPAMAGQLDTRPPLRAHAPAVAAPASFNITIHAAPGMNEQQLAALVQRQVAQALANAQNQQAARQRSRLGDFD</sequence>
<reference evidence="5 6" key="1">
    <citation type="submission" date="2016-09" db="EMBL/GenBank/DDBJ databases">
        <title>Chromobacterium muskegensis sp. nov., an insecticidal bacterium isolated from Sphagnum bogs.</title>
        <authorList>
            <person name="Sparks M.E."/>
            <person name="Blackburn M.B."/>
            <person name="Gundersen-Rindal D.E."/>
            <person name="Mitchell A."/>
            <person name="Farrar R."/>
            <person name="Kuhar D."/>
        </authorList>
    </citation>
    <scope>NUCLEOTIDE SEQUENCE [LARGE SCALE GENOMIC DNA]</scope>
    <source>
        <strain evidence="5 6">14B-1</strain>
    </source>
</reference>
<dbReference type="Pfam" id="PF10145">
    <property type="entry name" value="PhageMin_Tail"/>
    <property type="match status" value="1"/>
</dbReference>
<dbReference type="RefSeq" id="WP_071113221.1">
    <property type="nucleotide sequence ID" value="NZ_MKCT01000024.1"/>
</dbReference>
<feature type="coiled-coil region" evidence="2">
    <location>
        <begin position="199"/>
        <end position="233"/>
    </location>
</feature>
<dbReference type="EMBL" id="MKCT01000024">
    <property type="protein sequence ID" value="OHX19852.1"/>
    <property type="molecule type" value="Genomic_DNA"/>
</dbReference>
<dbReference type="PANTHER" id="PTHR37813:SF1">
    <property type="entry name" value="FELS-2 PROPHAGE PROTEIN"/>
    <property type="match status" value="1"/>
</dbReference>
<keyword evidence="1" id="KW-1188">Viral release from host cell</keyword>
<protein>
    <submittedName>
        <fullName evidence="5">Phage tail tape measure protein</fullName>
    </submittedName>
</protein>
<keyword evidence="3" id="KW-0812">Transmembrane</keyword>
<keyword evidence="2" id="KW-0175">Coiled coil</keyword>
<comment type="caution">
    <text evidence="5">The sequence shown here is derived from an EMBL/GenBank/DDBJ whole genome shotgun (WGS) entry which is preliminary data.</text>
</comment>
<feature type="coiled-coil region" evidence="2">
    <location>
        <begin position="27"/>
        <end position="123"/>
    </location>
</feature>
<keyword evidence="3" id="KW-1133">Transmembrane helix</keyword>
<evidence type="ECO:0000259" key="4">
    <source>
        <dbReference type="Pfam" id="PF10145"/>
    </source>
</evidence>
<evidence type="ECO:0000313" key="5">
    <source>
        <dbReference type="EMBL" id="OHX19852.1"/>
    </source>
</evidence>
<name>A0ABX3CC22_9NEIS</name>
<proteinExistence type="predicted"/>
<gene>
    <name evidence="5" type="ORF">BI344_16530</name>
</gene>
<feature type="domain" description="Phage tail tape measure protein" evidence="4">
    <location>
        <begin position="365"/>
        <end position="573"/>
    </location>
</feature>
<feature type="coiled-coil region" evidence="2">
    <location>
        <begin position="269"/>
        <end position="296"/>
    </location>
</feature>
<accession>A0ABX3CC22</accession>
<evidence type="ECO:0000256" key="1">
    <source>
        <dbReference type="ARBA" id="ARBA00022612"/>
    </source>
</evidence>
<evidence type="ECO:0000256" key="2">
    <source>
        <dbReference type="SAM" id="Coils"/>
    </source>
</evidence>
<keyword evidence="3" id="KW-0472">Membrane</keyword>
<evidence type="ECO:0000256" key="3">
    <source>
        <dbReference type="SAM" id="Phobius"/>
    </source>
</evidence>